<dbReference type="InterPro" id="IPR019587">
    <property type="entry name" value="Polyketide_cyclase/dehydratase"/>
</dbReference>
<sequence length="158" mass="16676">MAGPARGTDEAGSEGRVAGVNVTVDSTMTPDEAWARASDLSSFQEWMTIFGGWRSPVPDTLKEGVTIDSLIKVKGFRNVITWTITEYDKPYEIALLGKGKGGIKIDLKMSVAPKGAGSEFTLDANFRGGLLSGPIGGVVAKVLESDVRTSVTNLAKLG</sequence>
<protein>
    <recommendedName>
        <fullName evidence="4">SRPBCC family protein</fullName>
    </recommendedName>
</protein>
<evidence type="ECO:0000313" key="3">
    <source>
        <dbReference type="Proteomes" id="UP000703038"/>
    </source>
</evidence>
<keyword evidence="3" id="KW-1185">Reference proteome</keyword>
<comment type="caution">
    <text evidence="2">The sequence shown here is derived from an EMBL/GenBank/DDBJ whole genome shotgun (WGS) entry which is preliminary data.</text>
</comment>
<feature type="region of interest" description="Disordered" evidence="1">
    <location>
        <begin position="1"/>
        <end position="22"/>
    </location>
</feature>
<evidence type="ECO:0000256" key="1">
    <source>
        <dbReference type="SAM" id="MobiDB-lite"/>
    </source>
</evidence>
<evidence type="ECO:0000313" key="2">
    <source>
        <dbReference type="EMBL" id="MBM7416540.1"/>
    </source>
</evidence>
<organism evidence="2 3">
    <name type="scientific">Rhodococcoides corynebacterioides</name>
    <dbReference type="NCBI Taxonomy" id="53972"/>
    <lineage>
        <taxon>Bacteria</taxon>
        <taxon>Bacillati</taxon>
        <taxon>Actinomycetota</taxon>
        <taxon>Actinomycetes</taxon>
        <taxon>Mycobacteriales</taxon>
        <taxon>Nocardiaceae</taxon>
        <taxon>Rhodococcoides</taxon>
    </lineage>
</organism>
<name>A0ABS2KY37_9NOCA</name>
<evidence type="ECO:0008006" key="4">
    <source>
        <dbReference type="Google" id="ProtNLM"/>
    </source>
</evidence>
<gene>
    <name evidence="2" type="ORF">JOE42_003273</name>
</gene>
<reference evidence="2 3" key="1">
    <citation type="submission" date="2021-01" db="EMBL/GenBank/DDBJ databases">
        <title>Genomics of switchgrass bacterial isolates.</title>
        <authorList>
            <person name="Shade A."/>
        </authorList>
    </citation>
    <scope>NUCLEOTIDE SEQUENCE [LARGE SCALE GENOMIC DNA]</scope>
    <source>
        <strain evidence="2 3">PvP111</strain>
    </source>
</reference>
<dbReference type="Gene3D" id="3.30.530.20">
    <property type="match status" value="1"/>
</dbReference>
<dbReference type="SUPFAM" id="SSF55961">
    <property type="entry name" value="Bet v1-like"/>
    <property type="match status" value="1"/>
</dbReference>
<dbReference type="EMBL" id="JAFBBK010000001">
    <property type="protein sequence ID" value="MBM7416540.1"/>
    <property type="molecule type" value="Genomic_DNA"/>
</dbReference>
<dbReference type="Proteomes" id="UP000703038">
    <property type="component" value="Unassembled WGS sequence"/>
</dbReference>
<dbReference type="InterPro" id="IPR023393">
    <property type="entry name" value="START-like_dom_sf"/>
</dbReference>
<proteinExistence type="predicted"/>
<accession>A0ABS2KY37</accession>
<dbReference type="Pfam" id="PF10604">
    <property type="entry name" value="Polyketide_cyc2"/>
    <property type="match status" value="1"/>
</dbReference>